<evidence type="ECO:0000313" key="2">
    <source>
        <dbReference type="Proteomes" id="UP000240760"/>
    </source>
</evidence>
<dbReference type="AlphaFoldDB" id="A0A2T4CAQ3"/>
<evidence type="ECO:0000313" key="1">
    <source>
        <dbReference type="EMBL" id="PTB78646.1"/>
    </source>
</evidence>
<dbReference type="Proteomes" id="UP000240760">
    <property type="component" value="Unassembled WGS sequence"/>
</dbReference>
<accession>A0A2T4CAQ3</accession>
<reference evidence="1 2" key="1">
    <citation type="submission" date="2016-07" db="EMBL/GenBank/DDBJ databases">
        <title>Multiple horizontal gene transfer events from other fungi enriched the ability of initially mycotrophic Trichoderma (Ascomycota) to feed on dead plant biomass.</title>
        <authorList>
            <consortium name="DOE Joint Genome Institute"/>
            <person name="Aerts A."/>
            <person name="Atanasova L."/>
            <person name="Chenthamara K."/>
            <person name="Zhang J."/>
            <person name="Grujic M."/>
            <person name="Henrissat B."/>
            <person name="Kuo A."/>
            <person name="Salamov A."/>
            <person name="Lipzen A."/>
            <person name="Labutti K."/>
            <person name="Barry K."/>
            <person name="Miao Y."/>
            <person name="Rahimi M.J."/>
            <person name="Shen Q."/>
            <person name="Grigoriev I.V."/>
            <person name="Kubicek C.P."/>
            <person name="Druzhinina I.S."/>
        </authorList>
    </citation>
    <scope>NUCLEOTIDE SEQUENCE [LARGE SCALE GENOMIC DNA]</scope>
    <source>
        <strain evidence="1 2">ATCC 18648</strain>
    </source>
</reference>
<gene>
    <name evidence="1" type="ORF">M440DRAFT_1198357</name>
</gene>
<name>A0A2T4CAQ3_TRILO</name>
<sequence length="180" mass="19799">MMLVFMLSEWCGGRDQQEVDALKATRRANTASNAGGTNKYCLFARGTGGYDSEGFTFSNLLILRSAPPPHCFMIPRTVLHGRMGFLWCCRGSRSCVSSTSQTPACSSFGSPSPACKSGWSMSPYVARHQRRHYALIMACVFTFHATPLWRLGSALPARPLHASGICSHQYMCNGCTWDEV</sequence>
<keyword evidence="2" id="KW-1185">Reference proteome</keyword>
<proteinExistence type="predicted"/>
<organism evidence="1 2">
    <name type="scientific">Trichoderma longibrachiatum ATCC 18648</name>
    <dbReference type="NCBI Taxonomy" id="983965"/>
    <lineage>
        <taxon>Eukaryota</taxon>
        <taxon>Fungi</taxon>
        <taxon>Dikarya</taxon>
        <taxon>Ascomycota</taxon>
        <taxon>Pezizomycotina</taxon>
        <taxon>Sordariomycetes</taxon>
        <taxon>Hypocreomycetidae</taxon>
        <taxon>Hypocreales</taxon>
        <taxon>Hypocreaceae</taxon>
        <taxon>Trichoderma</taxon>
    </lineage>
</organism>
<protein>
    <submittedName>
        <fullName evidence="1">Uncharacterized protein</fullName>
    </submittedName>
</protein>
<dbReference type="EMBL" id="KZ679129">
    <property type="protein sequence ID" value="PTB78646.1"/>
    <property type="molecule type" value="Genomic_DNA"/>
</dbReference>